<dbReference type="OrthoDB" id="9793697at2"/>
<dbReference type="InterPro" id="IPR003658">
    <property type="entry name" value="Anti-sigma_ant"/>
</dbReference>
<feature type="domain" description="STAS" evidence="3">
    <location>
        <begin position="91"/>
        <end position="188"/>
    </location>
</feature>
<dbReference type="EMBL" id="MZMV01000014">
    <property type="protein sequence ID" value="OWV08866.1"/>
    <property type="molecule type" value="Genomic_DNA"/>
</dbReference>
<evidence type="ECO:0000256" key="2">
    <source>
        <dbReference type="RuleBase" id="RU003749"/>
    </source>
</evidence>
<dbReference type="AlphaFoldDB" id="A0A246RNM6"/>
<dbReference type="GO" id="GO:0043856">
    <property type="term" value="F:anti-sigma factor antagonist activity"/>
    <property type="evidence" value="ECO:0007669"/>
    <property type="project" value="InterPro"/>
</dbReference>
<dbReference type="InterPro" id="IPR002645">
    <property type="entry name" value="STAS_dom"/>
</dbReference>
<comment type="caution">
    <text evidence="4">The sequence shown here is derived from an EMBL/GenBank/DDBJ whole genome shotgun (WGS) entry which is preliminary data.</text>
</comment>
<accession>A0A246RNM6</accession>
<dbReference type="SUPFAM" id="SSF52091">
    <property type="entry name" value="SpoIIaa-like"/>
    <property type="match status" value="1"/>
</dbReference>
<dbReference type="NCBIfam" id="TIGR00377">
    <property type="entry name" value="ant_ant_sig"/>
    <property type="match status" value="1"/>
</dbReference>
<dbReference type="PANTHER" id="PTHR33495">
    <property type="entry name" value="ANTI-SIGMA FACTOR ANTAGONIST TM_1081-RELATED-RELATED"/>
    <property type="match status" value="1"/>
</dbReference>
<evidence type="ECO:0000259" key="3">
    <source>
        <dbReference type="PROSITE" id="PS50801"/>
    </source>
</evidence>
<dbReference type="CDD" id="cd07043">
    <property type="entry name" value="STAS_anti-anti-sigma_factors"/>
    <property type="match status" value="1"/>
</dbReference>
<keyword evidence="5" id="KW-1185">Reference proteome</keyword>
<dbReference type="Proteomes" id="UP000197174">
    <property type="component" value="Unassembled WGS sequence"/>
</dbReference>
<gene>
    <name evidence="4" type="ORF">B5D80_10925</name>
</gene>
<evidence type="ECO:0000313" key="5">
    <source>
        <dbReference type="Proteomes" id="UP000197174"/>
    </source>
</evidence>
<dbReference type="PANTHER" id="PTHR33495:SF2">
    <property type="entry name" value="ANTI-SIGMA FACTOR ANTAGONIST TM_1081-RELATED"/>
    <property type="match status" value="1"/>
</dbReference>
<dbReference type="PROSITE" id="PS50801">
    <property type="entry name" value="STAS"/>
    <property type="match status" value="1"/>
</dbReference>
<dbReference type="Gene3D" id="3.30.750.24">
    <property type="entry name" value="STAS domain"/>
    <property type="match status" value="1"/>
</dbReference>
<dbReference type="InterPro" id="IPR036513">
    <property type="entry name" value="STAS_dom_sf"/>
</dbReference>
<organism evidence="4 5">
    <name type="scientific">Micromonospora wenchangensis</name>
    <dbReference type="NCBI Taxonomy" id="1185415"/>
    <lineage>
        <taxon>Bacteria</taxon>
        <taxon>Bacillati</taxon>
        <taxon>Actinomycetota</taxon>
        <taxon>Actinomycetes</taxon>
        <taxon>Micromonosporales</taxon>
        <taxon>Micromonosporaceae</taxon>
        <taxon>Micromonospora</taxon>
    </lineage>
</organism>
<sequence length="191" mass="19930">MYAFARQAVRNCSRGLTQVTTVVGAAAPVLTPLVESPAAAGTYPADVSERSCSVSGTVGTRYRVTGCPVRSTKGVQVGFALSTRREGAGAVVEVVGDLDMSTTPQLRERLREVVEGGTRVVVVDLTGVGFMDSSGLGALVVAYRELRERGGWLGLAGVRRSVRTVLSITSVDQVITVFDTVRDAEAAAPAA</sequence>
<proteinExistence type="inferred from homology"/>
<protein>
    <recommendedName>
        <fullName evidence="2">Anti-sigma factor antagonist</fullName>
    </recommendedName>
</protein>
<dbReference type="Pfam" id="PF01740">
    <property type="entry name" value="STAS"/>
    <property type="match status" value="1"/>
</dbReference>
<name>A0A246RNM6_9ACTN</name>
<evidence type="ECO:0000313" key="4">
    <source>
        <dbReference type="EMBL" id="OWV08866.1"/>
    </source>
</evidence>
<reference evidence="4 5" key="1">
    <citation type="submission" date="2017-03" db="EMBL/GenBank/DDBJ databases">
        <title>Whole genome sequence of Micromonospora wenchangensis, isolated from mangrove soil.</title>
        <authorList>
            <person name="Yang H."/>
        </authorList>
    </citation>
    <scope>NUCLEOTIDE SEQUENCE [LARGE SCALE GENOMIC DNA]</scope>
    <source>
        <strain evidence="4 5">CCTCC AA 2012002</strain>
    </source>
</reference>
<evidence type="ECO:0000256" key="1">
    <source>
        <dbReference type="ARBA" id="ARBA00009013"/>
    </source>
</evidence>
<comment type="similarity">
    <text evidence="1 2">Belongs to the anti-sigma-factor antagonist family.</text>
</comment>